<dbReference type="Proteomes" id="UP000789759">
    <property type="component" value="Unassembled WGS sequence"/>
</dbReference>
<gene>
    <name evidence="1" type="ORF">CPELLU_LOCUS9273</name>
</gene>
<name>A0A9N9DRL7_9GLOM</name>
<comment type="caution">
    <text evidence="1">The sequence shown here is derived from an EMBL/GenBank/DDBJ whole genome shotgun (WGS) entry which is preliminary data.</text>
</comment>
<proteinExistence type="predicted"/>
<organism evidence="1 2">
    <name type="scientific">Cetraspora pellucida</name>
    <dbReference type="NCBI Taxonomy" id="1433469"/>
    <lineage>
        <taxon>Eukaryota</taxon>
        <taxon>Fungi</taxon>
        <taxon>Fungi incertae sedis</taxon>
        <taxon>Mucoromycota</taxon>
        <taxon>Glomeromycotina</taxon>
        <taxon>Glomeromycetes</taxon>
        <taxon>Diversisporales</taxon>
        <taxon>Gigasporaceae</taxon>
        <taxon>Cetraspora</taxon>
    </lineage>
</organism>
<evidence type="ECO:0000313" key="1">
    <source>
        <dbReference type="EMBL" id="CAG8649850.1"/>
    </source>
</evidence>
<sequence length="120" mass="13794">MAKELISDKEMCVDDFFNVFDHFMKTLQDNLIPDDLLLPNATLFICEGVQHSKIALDTEYVVSLNTDFEKCCESMIIITKTKQDKSQMIIKYTPYLNHTSGSDNDIGTFRLSKQIQNYIA</sequence>
<dbReference type="AlphaFoldDB" id="A0A9N9DRL7"/>
<dbReference type="OrthoDB" id="2337740at2759"/>
<keyword evidence="2" id="KW-1185">Reference proteome</keyword>
<reference evidence="1" key="1">
    <citation type="submission" date="2021-06" db="EMBL/GenBank/DDBJ databases">
        <authorList>
            <person name="Kallberg Y."/>
            <person name="Tangrot J."/>
            <person name="Rosling A."/>
        </authorList>
    </citation>
    <scope>NUCLEOTIDE SEQUENCE</scope>
    <source>
        <strain evidence="1">FL966</strain>
    </source>
</reference>
<dbReference type="EMBL" id="CAJVQA010007008">
    <property type="protein sequence ID" value="CAG8649850.1"/>
    <property type="molecule type" value="Genomic_DNA"/>
</dbReference>
<protein>
    <submittedName>
        <fullName evidence="1">22605_t:CDS:1</fullName>
    </submittedName>
</protein>
<evidence type="ECO:0000313" key="2">
    <source>
        <dbReference type="Proteomes" id="UP000789759"/>
    </source>
</evidence>
<accession>A0A9N9DRL7</accession>